<evidence type="ECO:0000256" key="5">
    <source>
        <dbReference type="ARBA" id="ARBA00022679"/>
    </source>
</evidence>
<protein>
    <recommendedName>
        <fullName evidence="3">non-specific serine/threonine protein kinase</fullName>
        <ecNumber evidence="3">2.7.11.1</ecNumber>
    </recommendedName>
</protein>
<dbReference type="Pfam" id="PF03822">
    <property type="entry name" value="NAF"/>
    <property type="match status" value="1"/>
</dbReference>
<dbReference type="GO" id="GO:0005524">
    <property type="term" value="F:ATP binding"/>
    <property type="evidence" value="ECO:0007669"/>
    <property type="project" value="UniProtKB-UniRule"/>
</dbReference>
<keyword evidence="17" id="KW-1185">Reference proteome</keyword>
<evidence type="ECO:0000256" key="8">
    <source>
        <dbReference type="ARBA" id="ARBA00022840"/>
    </source>
</evidence>
<keyword evidence="8 12" id="KW-0067">ATP-binding</keyword>
<dbReference type="InterPro" id="IPR004041">
    <property type="entry name" value="NAF_dom"/>
</dbReference>
<dbReference type="Gene3D" id="1.10.510.10">
    <property type="entry name" value="Transferase(Phosphotransferase) domain 1"/>
    <property type="match status" value="1"/>
</dbReference>
<evidence type="ECO:0000256" key="6">
    <source>
        <dbReference type="ARBA" id="ARBA00022741"/>
    </source>
</evidence>
<feature type="binding site" evidence="12">
    <location>
        <position position="41"/>
    </location>
    <ligand>
        <name>ATP</name>
        <dbReference type="ChEBI" id="CHEBI:30616"/>
    </ligand>
</feature>
<evidence type="ECO:0000256" key="1">
    <source>
        <dbReference type="ARBA" id="ARBA00001936"/>
    </source>
</evidence>
<evidence type="ECO:0000259" key="14">
    <source>
        <dbReference type="PROSITE" id="PS50011"/>
    </source>
</evidence>
<evidence type="ECO:0000256" key="2">
    <source>
        <dbReference type="ARBA" id="ARBA00006234"/>
    </source>
</evidence>
<keyword evidence="7" id="KW-0418">Kinase</keyword>
<feature type="domain" description="NAF" evidence="15">
    <location>
        <begin position="291"/>
        <end position="315"/>
    </location>
</feature>
<sequence length="416" mass="46276">MGLFGTKKIGKYEIGRTIGEGNFAKVKLGYNTTNGTYVAVKIIDKALVIEKGLQSQVQREIRTMKLLNHPNIVQIHEVIGTKTKICIVMEYVAGGQLSDKLCRHKMKESDARKLFQQLIDAVDYCHNRGVYHRDLKPQNLLLDSKGNLKVSDFGLSAVPKSGDMLSTACGSPCYIAPELIMNKGYSGAAVDVWSCGVILFELLAGYPPFDDHTLVVLYKKILRADYTFPPAFTGAQKKLIFNILDPNPQRRMKVAEIIIQDSWFKLGYIPAYHPVSDSIKENIAEINASTKSSNFINAFQIIAMSSDLDLSGLLEEQDDKIYKTKIGSKNTAQETIKKIEAAATYASLSVERIKHFKVKIQPKEIKSRSSFDLLSAEVIEVTPTNCVIEISKSAGELRLYMEFCQSLSSLLTAEVS</sequence>
<keyword evidence="5" id="KW-0808">Transferase</keyword>
<dbReference type="CDD" id="cd12195">
    <property type="entry name" value="CIPK_C"/>
    <property type="match status" value="1"/>
</dbReference>
<organism evidence="16 17">
    <name type="scientific">Eruca vesicaria subsp. sativa</name>
    <name type="common">Garden rocket</name>
    <name type="synonym">Eruca sativa</name>
    <dbReference type="NCBI Taxonomy" id="29727"/>
    <lineage>
        <taxon>Eukaryota</taxon>
        <taxon>Viridiplantae</taxon>
        <taxon>Streptophyta</taxon>
        <taxon>Embryophyta</taxon>
        <taxon>Tracheophyta</taxon>
        <taxon>Spermatophyta</taxon>
        <taxon>Magnoliopsida</taxon>
        <taxon>eudicotyledons</taxon>
        <taxon>Gunneridae</taxon>
        <taxon>Pentapetalae</taxon>
        <taxon>rosids</taxon>
        <taxon>malvids</taxon>
        <taxon>Brassicales</taxon>
        <taxon>Brassicaceae</taxon>
        <taxon>Brassiceae</taxon>
        <taxon>Eruca</taxon>
    </lineage>
</organism>
<comment type="caution">
    <text evidence="16">The sequence shown here is derived from an EMBL/GenBank/DDBJ whole genome shotgun (WGS) entry which is preliminary data.</text>
</comment>
<dbReference type="FunFam" id="1.10.510.10:FF:000279">
    <property type="entry name" value="Non-specific serine/threonine protein kinase"/>
    <property type="match status" value="1"/>
</dbReference>
<comment type="similarity">
    <text evidence="2">Belongs to the protein kinase superfamily. CAMK Ser/Thr protein kinase family. SNF1 subfamily.</text>
</comment>
<comment type="cofactor">
    <cofactor evidence="1">
        <name>Mn(2+)</name>
        <dbReference type="ChEBI" id="CHEBI:29035"/>
    </cofactor>
</comment>
<dbReference type="FunFam" id="3.30.200.20:FF:000096">
    <property type="entry name" value="Non-specific serine/threonine protein kinase"/>
    <property type="match status" value="1"/>
</dbReference>
<dbReference type="Gene3D" id="3.30.310.80">
    <property type="entry name" value="Kinase associated domain 1, KA1"/>
    <property type="match status" value="1"/>
</dbReference>
<comment type="catalytic activity">
    <reaction evidence="10">
        <text>L-threonyl-[protein] + ATP = O-phospho-L-threonyl-[protein] + ADP + H(+)</text>
        <dbReference type="Rhea" id="RHEA:46608"/>
        <dbReference type="Rhea" id="RHEA-COMP:11060"/>
        <dbReference type="Rhea" id="RHEA-COMP:11605"/>
        <dbReference type="ChEBI" id="CHEBI:15378"/>
        <dbReference type="ChEBI" id="CHEBI:30013"/>
        <dbReference type="ChEBI" id="CHEBI:30616"/>
        <dbReference type="ChEBI" id="CHEBI:61977"/>
        <dbReference type="ChEBI" id="CHEBI:456216"/>
        <dbReference type="EC" id="2.7.11.1"/>
    </reaction>
</comment>
<evidence type="ECO:0000256" key="10">
    <source>
        <dbReference type="ARBA" id="ARBA00047899"/>
    </source>
</evidence>
<dbReference type="SUPFAM" id="SSF56112">
    <property type="entry name" value="Protein kinase-like (PK-like)"/>
    <property type="match status" value="1"/>
</dbReference>
<comment type="catalytic activity">
    <reaction evidence="11">
        <text>L-seryl-[protein] + ATP = O-phospho-L-seryl-[protein] + ADP + H(+)</text>
        <dbReference type="Rhea" id="RHEA:17989"/>
        <dbReference type="Rhea" id="RHEA-COMP:9863"/>
        <dbReference type="Rhea" id="RHEA-COMP:11604"/>
        <dbReference type="ChEBI" id="CHEBI:15378"/>
        <dbReference type="ChEBI" id="CHEBI:29999"/>
        <dbReference type="ChEBI" id="CHEBI:30616"/>
        <dbReference type="ChEBI" id="CHEBI:83421"/>
        <dbReference type="ChEBI" id="CHEBI:456216"/>
        <dbReference type="EC" id="2.7.11.1"/>
    </reaction>
</comment>
<dbReference type="GO" id="GO:0004674">
    <property type="term" value="F:protein serine/threonine kinase activity"/>
    <property type="evidence" value="ECO:0007669"/>
    <property type="project" value="UniProtKB-KW"/>
</dbReference>
<dbReference type="PROSITE" id="PS00108">
    <property type="entry name" value="PROTEIN_KINASE_ST"/>
    <property type="match status" value="1"/>
</dbReference>
<gene>
    <name evidence="16" type="ORF">ERUC_LOCUS38869</name>
</gene>
<dbReference type="PROSITE" id="PS00107">
    <property type="entry name" value="PROTEIN_KINASE_ATP"/>
    <property type="match status" value="1"/>
</dbReference>
<dbReference type="PROSITE" id="PS50011">
    <property type="entry name" value="PROTEIN_KINASE_DOM"/>
    <property type="match status" value="1"/>
</dbReference>
<evidence type="ECO:0000256" key="12">
    <source>
        <dbReference type="PROSITE-ProRule" id="PRU10141"/>
    </source>
</evidence>
<name>A0ABC8LRQ7_ERUVS</name>
<dbReference type="InterPro" id="IPR000719">
    <property type="entry name" value="Prot_kinase_dom"/>
</dbReference>
<evidence type="ECO:0000256" key="13">
    <source>
        <dbReference type="RuleBase" id="RU000304"/>
    </source>
</evidence>
<keyword evidence="4 13" id="KW-0723">Serine/threonine-protein kinase</keyword>
<dbReference type="EMBL" id="CAKOAT010708487">
    <property type="protein sequence ID" value="CAH8386386.1"/>
    <property type="molecule type" value="Genomic_DNA"/>
</dbReference>
<keyword evidence="9" id="KW-0464">Manganese</keyword>
<dbReference type="InterPro" id="IPR008271">
    <property type="entry name" value="Ser/Thr_kinase_AS"/>
</dbReference>
<dbReference type="InterPro" id="IPR017441">
    <property type="entry name" value="Protein_kinase_ATP_BS"/>
</dbReference>
<evidence type="ECO:0000313" key="17">
    <source>
        <dbReference type="Proteomes" id="UP001642260"/>
    </source>
</evidence>
<dbReference type="FunFam" id="3.30.310.80:FF:000005">
    <property type="entry name" value="Non-specific serine/threonine protein kinase"/>
    <property type="match status" value="1"/>
</dbReference>
<proteinExistence type="inferred from homology"/>
<dbReference type="Proteomes" id="UP001642260">
    <property type="component" value="Unassembled WGS sequence"/>
</dbReference>
<dbReference type="InterPro" id="IPR018451">
    <property type="entry name" value="NAF/FISL_domain"/>
</dbReference>
<evidence type="ECO:0000313" key="16">
    <source>
        <dbReference type="EMBL" id="CAH8386386.1"/>
    </source>
</evidence>
<evidence type="ECO:0000256" key="3">
    <source>
        <dbReference type="ARBA" id="ARBA00012513"/>
    </source>
</evidence>
<dbReference type="PANTHER" id="PTHR43895">
    <property type="entry name" value="CALCIUM/CALMODULIN-DEPENDENT PROTEIN KINASE KINASE-RELATED"/>
    <property type="match status" value="1"/>
</dbReference>
<feature type="domain" description="Protein kinase" evidence="14">
    <location>
        <begin position="12"/>
        <end position="264"/>
    </location>
</feature>
<keyword evidence="6 12" id="KW-0547">Nucleotide-binding</keyword>
<evidence type="ECO:0000256" key="9">
    <source>
        <dbReference type="ARBA" id="ARBA00023211"/>
    </source>
</evidence>
<evidence type="ECO:0000259" key="15">
    <source>
        <dbReference type="PROSITE" id="PS50816"/>
    </source>
</evidence>
<dbReference type="AlphaFoldDB" id="A0ABC8LRQ7"/>
<dbReference type="PROSITE" id="PS50816">
    <property type="entry name" value="NAF"/>
    <property type="match status" value="1"/>
</dbReference>
<evidence type="ECO:0000256" key="4">
    <source>
        <dbReference type="ARBA" id="ARBA00022527"/>
    </source>
</evidence>
<dbReference type="InterPro" id="IPR011009">
    <property type="entry name" value="Kinase-like_dom_sf"/>
</dbReference>
<accession>A0ABC8LRQ7</accession>
<dbReference type="PANTHER" id="PTHR43895:SF65">
    <property type="entry name" value="CBL-INTERACTING PROTEIN KINASE 21"/>
    <property type="match status" value="1"/>
</dbReference>
<dbReference type="EC" id="2.7.11.1" evidence="3"/>
<reference evidence="16 17" key="1">
    <citation type="submission" date="2022-03" db="EMBL/GenBank/DDBJ databases">
        <authorList>
            <person name="Macdonald S."/>
            <person name="Ahmed S."/>
            <person name="Newling K."/>
        </authorList>
    </citation>
    <scope>NUCLEOTIDE SEQUENCE [LARGE SCALE GENOMIC DNA]</scope>
</reference>
<dbReference type="Gene3D" id="3.30.200.20">
    <property type="entry name" value="Phosphorylase Kinase, domain 1"/>
    <property type="match status" value="1"/>
</dbReference>
<evidence type="ECO:0000256" key="11">
    <source>
        <dbReference type="ARBA" id="ARBA00048679"/>
    </source>
</evidence>
<dbReference type="SMART" id="SM00220">
    <property type="entry name" value="S_TKc"/>
    <property type="match status" value="1"/>
</dbReference>
<dbReference type="Pfam" id="PF00069">
    <property type="entry name" value="Pkinase"/>
    <property type="match status" value="1"/>
</dbReference>
<evidence type="ECO:0000256" key="7">
    <source>
        <dbReference type="ARBA" id="ARBA00022777"/>
    </source>
</evidence>